<feature type="domain" description="CD-NTase-associated protein 12/Pycsar effector protein TIR" evidence="2">
    <location>
        <begin position="184"/>
        <end position="302"/>
    </location>
</feature>
<dbReference type="EMBL" id="CP075134">
    <property type="protein sequence ID" value="QWJ57134.1"/>
    <property type="molecule type" value="Genomic_DNA"/>
</dbReference>
<reference evidence="3" key="1">
    <citation type="submission" date="2016-09" db="EMBL/GenBank/DDBJ databases">
        <authorList>
            <person name="Bell R."/>
        </authorList>
    </citation>
    <scope>NUCLEOTIDE SEQUENCE</scope>
    <source>
        <strain evidence="3">CFSAN044909</strain>
    </source>
</reference>
<organism evidence="3">
    <name type="scientific">Salmonella enterica subsp. enterica serovar Saintpaul</name>
    <dbReference type="NCBI Taxonomy" id="90105"/>
    <lineage>
        <taxon>Bacteria</taxon>
        <taxon>Pseudomonadati</taxon>
        <taxon>Pseudomonadota</taxon>
        <taxon>Gammaproteobacteria</taxon>
        <taxon>Enterobacterales</taxon>
        <taxon>Enterobacteriaceae</taxon>
        <taxon>Salmonella</taxon>
    </lineage>
</organism>
<name>A0A8E9YY08_SALET</name>
<gene>
    <name evidence="3" type="ORF">A7S31_005510</name>
</gene>
<dbReference type="GO" id="GO:0050135">
    <property type="term" value="F:NADP+ nucleosidase activity"/>
    <property type="evidence" value="ECO:0007669"/>
    <property type="project" value="InterPro"/>
</dbReference>
<reference evidence="3" key="2">
    <citation type="submission" date="2021-05" db="EMBL/GenBank/DDBJ databases">
        <title>Whole genome PacBio Sequel sequence of Salmonella enterica subsp. enterica.</title>
        <authorList>
            <person name="Hoffmann M."/>
            <person name="Balkey M."/>
            <person name="Luo Y."/>
        </authorList>
    </citation>
    <scope>NUCLEOTIDE SEQUENCE</scope>
    <source>
        <strain evidence="3">CFSAN044909</strain>
    </source>
</reference>
<dbReference type="AlphaFoldDB" id="A0A8E9YY08"/>
<protein>
    <submittedName>
        <fullName evidence="3">Nucleotide-binding protein</fullName>
    </submittedName>
</protein>
<dbReference type="RefSeq" id="WP_001540728.1">
    <property type="nucleotide sequence ID" value="NZ_CP023512.1"/>
</dbReference>
<proteinExistence type="predicted"/>
<accession>A0A8E9YY08</accession>
<evidence type="ECO:0000313" key="3">
    <source>
        <dbReference type="EMBL" id="QWJ57134.1"/>
    </source>
</evidence>
<dbReference type="InterPro" id="IPR019302">
    <property type="entry name" value="CAP12/PCTIR_TIR_dom"/>
</dbReference>
<feature type="region of interest" description="Disordered" evidence="1">
    <location>
        <begin position="159"/>
        <end position="179"/>
    </location>
</feature>
<evidence type="ECO:0000256" key="1">
    <source>
        <dbReference type="SAM" id="MobiDB-lite"/>
    </source>
</evidence>
<dbReference type="Pfam" id="PF10137">
    <property type="entry name" value="CAP12-PCTIR_TIR"/>
    <property type="match status" value="1"/>
</dbReference>
<sequence>MQPVKLTSDKKIELVFLHSSSKPQKSAQNKVLKTASRLKVIIVPYKENDMLYHVVIEKKPVKTGKDGAEENKTDLTKEQLIARFIEPYELGNPITVNGTTIQTSEINRLTVKATEASIESFIPAIEAEDRNSSVIMFGGPSYLERAIYRAPDVTDEFITGPAGSKKPIASKKPNKSTTNTKSDKVFIVHGHDDAAKIKTARFVEQLDYKAIILHEQASSGRTIIEKIEQFTDVGFAVVLYTPDDIGNAKDNADDLQLRARQNVVFEHGFLIGKLGRDRVVALVDGAIELPNDISGVVYIKMDEANAWHLQLAKEMKQAGFNIDMNKLV</sequence>
<evidence type="ECO:0000259" key="2">
    <source>
        <dbReference type="Pfam" id="PF10137"/>
    </source>
</evidence>